<comment type="caution">
    <text evidence="3">The sequence shown here is derived from an EMBL/GenBank/DDBJ whole genome shotgun (WGS) entry which is preliminary data.</text>
</comment>
<keyword evidence="1" id="KW-0812">Transmembrane</keyword>
<accession>A0A420BHI1</accession>
<dbReference type="AlphaFoldDB" id="A0A420BHI1"/>
<dbReference type="OrthoDB" id="9788724at2"/>
<keyword evidence="3" id="KW-0808">Transferase</keyword>
<name>A0A420BHI1_SPHD1</name>
<feature type="transmembrane region" description="Helical" evidence="1">
    <location>
        <begin position="143"/>
        <end position="162"/>
    </location>
</feature>
<dbReference type="Pfam" id="PF07786">
    <property type="entry name" value="HGSNAT_cat"/>
    <property type="match status" value="1"/>
</dbReference>
<gene>
    <name evidence="3" type="ORF">DFQ12_1021</name>
</gene>
<protein>
    <submittedName>
        <fullName evidence="3">Putative acyltransferase</fullName>
    </submittedName>
</protein>
<keyword evidence="4" id="KW-1185">Reference proteome</keyword>
<sequence length="373" mass="42922">MNRFKSLDIFRGFTVAAMILVNNPGNYHHVYPQLEHSAWHGCTFTDLIFPFFLFAVGNSMAFSLKKMEEIPSAVFLKKISKRFLLLFLIGFLLNIFPFVEWNSQHQLEWLPTEKYRYFGVLQRIALCYFCSALLIYYLKDKGAVITSIFLLLFYWLICYIANPNDPYSLEGWFGTTLDVKLFGASHLYHGEGKAFDPEDIWSAPAAISQTVFGYITGKYIIQRLAGKKELIRLFAWGLALIVAGYLWSFAFPINKKIWTSSYCLFTTGIALAFLSLLIYLIEFLKIKGPLYSVFDDFGKNTLFIYCLSGIVPSLCALILIPNTKQNLWDFSYQAIFGNCTNQALGSVLFALFFVFLNWLVALFLRKKNIYIKI</sequence>
<feature type="transmembrane region" description="Helical" evidence="1">
    <location>
        <begin position="302"/>
        <end position="323"/>
    </location>
</feature>
<dbReference type="PANTHER" id="PTHR31061">
    <property type="entry name" value="LD22376P"/>
    <property type="match status" value="1"/>
</dbReference>
<feature type="transmembrane region" description="Helical" evidence="1">
    <location>
        <begin position="7"/>
        <end position="25"/>
    </location>
</feature>
<evidence type="ECO:0000256" key="1">
    <source>
        <dbReference type="SAM" id="Phobius"/>
    </source>
</evidence>
<feature type="transmembrane region" description="Helical" evidence="1">
    <location>
        <begin position="343"/>
        <end position="364"/>
    </location>
</feature>
<feature type="domain" description="Heparan-alpha-glucosaminide N-acetyltransferase catalytic" evidence="2">
    <location>
        <begin position="3"/>
        <end position="157"/>
    </location>
</feature>
<keyword evidence="1" id="KW-0472">Membrane</keyword>
<feature type="transmembrane region" description="Helical" evidence="1">
    <location>
        <begin position="259"/>
        <end position="281"/>
    </location>
</feature>
<organism evidence="3 4">
    <name type="scientific">Sphingobacterium detergens</name>
    <dbReference type="NCBI Taxonomy" id="1145106"/>
    <lineage>
        <taxon>Bacteria</taxon>
        <taxon>Pseudomonadati</taxon>
        <taxon>Bacteroidota</taxon>
        <taxon>Sphingobacteriia</taxon>
        <taxon>Sphingobacteriales</taxon>
        <taxon>Sphingobacteriaceae</taxon>
        <taxon>Sphingobacterium</taxon>
    </lineage>
</organism>
<dbReference type="InterPro" id="IPR012429">
    <property type="entry name" value="HGSNAT_cat"/>
</dbReference>
<evidence type="ECO:0000313" key="4">
    <source>
        <dbReference type="Proteomes" id="UP000286246"/>
    </source>
</evidence>
<feature type="transmembrane region" description="Helical" evidence="1">
    <location>
        <begin position="83"/>
        <end position="99"/>
    </location>
</feature>
<dbReference type="EMBL" id="RAPY01000001">
    <property type="protein sequence ID" value="RKE56168.1"/>
    <property type="molecule type" value="Genomic_DNA"/>
</dbReference>
<evidence type="ECO:0000313" key="3">
    <source>
        <dbReference type="EMBL" id="RKE56168.1"/>
    </source>
</evidence>
<evidence type="ECO:0000259" key="2">
    <source>
        <dbReference type="Pfam" id="PF07786"/>
    </source>
</evidence>
<feature type="transmembrane region" description="Helical" evidence="1">
    <location>
        <begin position="119"/>
        <end position="138"/>
    </location>
</feature>
<feature type="transmembrane region" description="Helical" evidence="1">
    <location>
        <begin position="233"/>
        <end position="253"/>
    </location>
</feature>
<keyword evidence="1" id="KW-1133">Transmembrane helix</keyword>
<proteinExistence type="predicted"/>
<keyword evidence="3" id="KW-0012">Acyltransferase</keyword>
<dbReference type="GO" id="GO:0016746">
    <property type="term" value="F:acyltransferase activity"/>
    <property type="evidence" value="ECO:0007669"/>
    <property type="project" value="UniProtKB-KW"/>
</dbReference>
<dbReference type="Proteomes" id="UP000286246">
    <property type="component" value="Unassembled WGS sequence"/>
</dbReference>
<dbReference type="PANTHER" id="PTHR31061:SF24">
    <property type="entry name" value="LD22376P"/>
    <property type="match status" value="1"/>
</dbReference>
<feature type="transmembrane region" description="Helical" evidence="1">
    <location>
        <begin position="37"/>
        <end position="62"/>
    </location>
</feature>
<dbReference type="RefSeq" id="WP_120257871.1">
    <property type="nucleotide sequence ID" value="NZ_CP182813.1"/>
</dbReference>
<feature type="transmembrane region" description="Helical" evidence="1">
    <location>
        <begin position="200"/>
        <end position="221"/>
    </location>
</feature>
<reference evidence="3 4" key="1">
    <citation type="submission" date="2018-09" db="EMBL/GenBank/DDBJ databases">
        <title>Genomic Encyclopedia of Type Strains, Phase III (KMG-III): the genomes of soil and plant-associated and newly described type strains.</title>
        <authorList>
            <person name="Whitman W."/>
        </authorList>
    </citation>
    <scope>NUCLEOTIDE SEQUENCE [LARGE SCALE GENOMIC DNA]</scope>
    <source>
        <strain evidence="3 4">CECT 7938</strain>
    </source>
</reference>